<evidence type="ECO:0000256" key="1">
    <source>
        <dbReference type="SAM" id="MobiDB-lite"/>
    </source>
</evidence>
<reference evidence="4" key="1">
    <citation type="submission" date="2017-06" db="EMBL/GenBank/DDBJ databases">
        <authorList>
            <person name="LiPuma J."/>
            <person name="Spilker T."/>
        </authorList>
    </citation>
    <scope>NUCLEOTIDE SEQUENCE [LARGE SCALE GENOMIC DNA]</scope>
    <source>
        <strain evidence="4">AU17325</strain>
    </source>
</reference>
<evidence type="ECO:0000259" key="2">
    <source>
        <dbReference type="Pfam" id="PF03781"/>
    </source>
</evidence>
<organism evidence="3 4">
    <name type="scientific">Burkholderia aenigmatica</name>
    <dbReference type="NCBI Taxonomy" id="2015348"/>
    <lineage>
        <taxon>Bacteria</taxon>
        <taxon>Pseudomonadati</taxon>
        <taxon>Pseudomonadota</taxon>
        <taxon>Betaproteobacteria</taxon>
        <taxon>Burkholderiales</taxon>
        <taxon>Burkholderiaceae</taxon>
        <taxon>Burkholderia</taxon>
        <taxon>Burkholderia cepacia complex</taxon>
    </lineage>
</organism>
<dbReference type="AlphaFoldDB" id="A0A228IMM7"/>
<dbReference type="Gene3D" id="3.90.1580.10">
    <property type="entry name" value="paralog of FGE (formylglycine-generating enzyme)"/>
    <property type="match status" value="1"/>
</dbReference>
<feature type="domain" description="Sulfatase-modifying factor enzyme-like" evidence="2">
    <location>
        <begin position="64"/>
        <end position="177"/>
    </location>
</feature>
<proteinExistence type="predicted"/>
<dbReference type="SUPFAM" id="SSF56436">
    <property type="entry name" value="C-type lectin-like"/>
    <property type="match status" value="1"/>
</dbReference>
<evidence type="ECO:0000313" key="4">
    <source>
        <dbReference type="Proteomes" id="UP000214600"/>
    </source>
</evidence>
<name>A0A228IMM7_9BURK</name>
<dbReference type="InterPro" id="IPR042095">
    <property type="entry name" value="SUMF_sf"/>
</dbReference>
<dbReference type="Pfam" id="PF03781">
    <property type="entry name" value="FGE-sulfatase"/>
    <property type="match status" value="1"/>
</dbReference>
<dbReference type="GO" id="GO:0120147">
    <property type="term" value="F:formylglycine-generating oxidase activity"/>
    <property type="evidence" value="ECO:0007669"/>
    <property type="project" value="TreeGrafter"/>
</dbReference>
<dbReference type="PANTHER" id="PTHR23150">
    <property type="entry name" value="SULFATASE MODIFYING FACTOR 1, 2"/>
    <property type="match status" value="1"/>
</dbReference>
<evidence type="ECO:0000313" key="3">
    <source>
        <dbReference type="EMBL" id="OXI43637.1"/>
    </source>
</evidence>
<dbReference type="PANTHER" id="PTHR23150:SF19">
    <property type="entry name" value="FORMYLGLYCINE-GENERATING ENZYME"/>
    <property type="match status" value="1"/>
</dbReference>
<accession>A0A228IMM7</accession>
<sequence length="250" mass="28035">MMGFSEAEEHAAFAISDVPQLTAEEMRPVRRRVVHPMLVSVAPVLNFQCSDEKSEFPYGPAYLSREDAERFASGIGCRVPGEAEWEYICRAGTQTLFPFGDNLPSEDVLEKWLSSDFTSLIAYFESRPNFEPVQDLQCNAFGLYGMTNPEWCLNRFTTSLAPNAPQLDGSYVVRGGGAYFWPWQDEEWVWCVSAMRSPSSGLEEGLACLRLVLNVRASQLHAEIRHAGFDLPADSREDDSSRDELNGESN</sequence>
<dbReference type="Proteomes" id="UP000214600">
    <property type="component" value="Unassembled WGS sequence"/>
</dbReference>
<dbReference type="InterPro" id="IPR005532">
    <property type="entry name" value="SUMF_dom"/>
</dbReference>
<reference evidence="3 4" key="2">
    <citation type="submission" date="2017-08" db="EMBL/GenBank/DDBJ databases">
        <title>WGS of novel Burkholderia cepaca complex species.</title>
        <authorList>
            <person name="Lipuma J."/>
            <person name="Spilker T."/>
        </authorList>
    </citation>
    <scope>NUCLEOTIDE SEQUENCE [LARGE SCALE GENOMIC DNA]</scope>
    <source>
        <strain evidence="3 4">AU17325</strain>
    </source>
</reference>
<dbReference type="InterPro" id="IPR016187">
    <property type="entry name" value="CTDL_fold"/>
</dbReference>
<protein>
    <recommendedName>
        <fullName evidence="2">Sulfatase-modifying factor enzyme-like domain-containing protein</fullName>
    </recommendedName>
</protein>
<dbReference type="EMBL" id="NKFA01000007">
    <property type="protein sequence ID" value="OXI43637.1"/>
    <property type="molecule type" value="Genomic_DNA"/>
</dbReference>
<comment type="caution">
    <text evidence="3">The sequence shown here is derived from an EMBL/GenBank/DDBJ whole genome shotgun (WGS) entry which is preliminary data.</text>
</comment>
<dbReference type="InterPro" id="IPR051043">
    <property type="entry name" value="Sulfatase_Mod_Factor_Kinase"/>
</dbReference>
<gene>
    <name evidence="3" type="ORF">CFB84_18930</name>
</gene>
<feature type="region of interest" description="Disordered" evidence="1">
    <location>
        <begin position="231"/>
        <end position="250"/>
    </location>
</feature>